<evidence type="ECO:0000313" key="2">
    <source>
        <dbReference type="Proteomes" id="UP000000845"/>
    </source>
</evidence>
<accession>D1AIK0</accession>
<sequence length="362" mass="42032">MSSSHGETVMQKPINEYALYLKSLIPKNIPETYALNPMFEDVADEENIRNGIIAFRDYLYLFCERLISDGHLYSKPHKTKNLEDYPFINNINHLLIEIGYHSQFNENGDSLLITEIPLFTLPKPKVPFSKQVECLQFLTLCGFVFSGIDLDGKKIEFTEGQVLEVTYPDNPLVLTGLKVLSIAAKELWRRFYNNADNLLRCDYRAIKAEDSDDYDILKEFLQSLPEKLQKFGLELHQRYKDMGMTCVELHDDANHFAYANTKKSKKTLSRRDIFQKRVWEFSLSVKYGFCLVVRMKKADKYADIIEGFPLVLKEKILQGYGCDRKLRNEPCQGGCQGIRIPFDNSVLEMKKDIEIWLDNEVM</sequence>
<reference evidence="1 2" key="2">
    <citation type="journal article" date="2010" name="Stand. Genomic Sci.">
        <title>Complete genome sequence of Sebaldella termitidis type strain (NCTC 11300).</title>
        <authorList>
            <person name="Harmon-Smith M."/>
            <person name="Celia L."/>
            <person name="Chertkov O."/>
            <person name="Lapidus A."/>
            <person name="Copeland A."/>
            <person name="Glavina Del Rio T."/>
            <person name="Nolan M."/>
            <person name="Lucas S."/>
            <person name="Tice H."/>
            <person name="Cheng J.F."/>
            <person name="Han C."/>
            <person name="Detter J.C."/>
            <person name="Bruce D."/>
            <person name="Goodwin L."/>
            <person name="Pitluck S."/>
            <person name="Pati A."/>
            <person name="Liolios K."/>
            <person name="Ivanova N."/>
            <person name="Mavromatis K."/>
            <person name="Mikhailova N."/>
            <person name="Chen A."/>
            <person name="Palaniappan K."/>
            <person name="Land M."/>
            <person name="Hauser L."/>
            <person name="Chang Y.J."/>
            <person name="Jeffries C.D."/>
            <person name="Brettin T."/>
            <person name="Goker M."/>
            <person name="Beck B."/>
            <person name="Bristow J."/>
            <person name="Eisen J.A."/>
            <person name="Markowitz V."/>
            <person name="Hugenholtz P."/>
            <person name="Kyrpides N.C."/>
            <person name="Klenk H.P."/>
            <person name="Chen F."/>
        </authorList>
    </citation>
    <scope>NUCLEOTIDE SEQUENCE [LARGE SCALE GENOMIC DNA]</scope>
    <source>
        <strain evidence="2">ATCC 33386 / NCTC 11300</strain>
    </source>
</reference>
<dbReference type="eggNOG" id="ENOG5033SEJ">
    <property type="taxonomic scope" value="Bacteria"/>
</dbReference>
<dbReference type="EMBL" id="CP001739">
    <property type="protein sequence ID" value="ACZ08584.1"/>
    <property type="molecule type" value="Genomic_DNA"/>
</dbReference>
<reference evidence="2" key="1">
    <citation type="submission" date="2009-09" db="EMBL/GenBank/DDBJ databases">
        <title>The complete chromosome of Sebaldella termitidis ATCC 33386.</title>
        <authorList>
            <consortium name="US DOE Joint Genome Institute (JGI-PGF)"/>
            <person name="Lucas S."/>
            <person name="Copeland A."/>
            <person name="Lapidus A."/>
            <person name="Glavina del Rio T."/>
            <person name="Dalin E."/>
            <person name="Tice H."/>
            <person name="Bruce D."/>
            <person name="Goodwin L."/>
            <person name="Pitluck S."/>
            <person name="Kyrpides N."/>
            <person name="Mavromatis K."/>
            <person name="Ivanova N."/>
            <person name="Mikhailova N."/>
            <person name="Sims D."/>
            <person name="Meincke L."/>
            <person name="Brettin T."/>
            <person name="Detter J.C."/>
            <person name="Han C."/>
            <person name="Larimer F."/>
            <person name="Land M."/>
            <person name="Hauser L."/>
            <person name="Markowitz V."/>
            <person name="Cheng J.F."/>
            <person name="Hugenholtz P."/>
            <person name="Woyke T."/>
            <person name="Wu D."/>
            <person name="Eisen J.A."/>
        </authorList>
    </citation>
    <scope>NUCLEOTIDE SEQUENCE [LARGE SCALE GENOMIC DNA]</scope>
    <source>
        <strain evidence="2">ATCC 33386 / NCTC 11300</strain>
    </source>
</reference>
<protein>
    <submittedName>
        <fullName evidence="1">Uncharacterized protein</fullName>
    </submittedName>
</protein>
<keyword evidence="2" id="KW-1185">Reference proteome</keyword>
<dbReference type="AlphaFoldDB" id="D1AIK0"/>
<dbReference type="HOGENOM" id="CLU_764819_0_0_0"/>
<name>D1AIK0_SEBTE</name>
<dbReference type="Proteomes" id="UP000000845">
    <property type="component" value="Chromosome"/>
</dbReference>
<evidence type="ECO:0000313" key="1">
    <source>
        <dbReference type="EMBL" id="ACZ08584.1"/>
    </source>
</evidence>
<organism evidence="1 2">
    <name type="scientific">Sebaldella termitidis (strain ATCC 33386 / NCTC 11300)</name>
    <dbReference type="NCBI Taxonomy" id="526218"/>
    <lineage>
        <taxon>Bacteria</taxon>
        <taxon>Fusobacteriati</taxon>
        <taxon>Fusobacteriota</taxon>
        <taxon>Fusobacteriia</taxon>
        <taxon>Fusobacteriales</taxon>
        <taxon>Leptotrichiaceae</taxon>
        <taxon>Sebaldella</taxon>
    </lineage>
</organism>
<proteinExistence type="predicted"/>
<dbReference type="RefSeq" id="WP_012861180.1">
    <property type="nucleotide sequence ID" value="NC_013517.1"/>
</dbReference>
<dbReference type="KEGG" id="str:Sterm_1726"/>
<gene>
    <name evidence="1" type="ordered locus">Sterm_1726</name>
</gene>